<dbReference type="Gene3D" id="3.50.50.60">
    <property type="entry name" value="FAD/NAD(P)-binding domain"/>
    <property type="match status" value="1"/>
</dbReference>
<dbReference type="EMBL" id="JAYXHS010000002">
    <property type="protein sequence ID" value="MEC5386928.1"/>
    <property type="molecule type" value="Genomic_DNA"/>
</dbReference>
<proteinExistence type="predicted"/>
<dbReference type="Pfam" id="PF01494">
    <property type="entry name" value="FAD_binding_3"/>
    <property type="match status" value="1"/>
</dbReference>
<accession>A0ABU6K4U5</accession>
<dbReference type="PRINTS" id="PR00420">
    <property type="entry name" value="RNGMNOXGNASE"/>
</dbReference>
<evidence type="ECO:0000313" key="4">
    <source>
        <dbReference type="EMBL" id="MEC5386928.1"/>
    </source>
</evidence>
<dbReference type="SUPFAM" id="SSF51905">
    <property type="entry name" value="FAD/NAD(P)-binding domain"/>
    <property type="match status" value="1"/>
</dbReference>
<dbReference type="InterPro" id="IPR036188">
    <property type="entry name" value="FAD/NAD-bd_sf"/>
</dbReference>
<dbReference type="PANTHER" id="PTHR13789:SF309">
    <property type="entry name" value="PUTATIVE (AFU_ORTHOLOGUE AFUA_6G14510)-RELATED"/>
    <property type="match status" value="1"/>
</dbReference>
<evidence type="ECO:0000259" key="3">
    <source>
        <dbReference type="Pfam" id="PF01494"/>
    </source>
</evidence>
<dbReference type="RefSeq" id="WP_327599882.1">
    <property type="nucleotide sequence ID" value="NZ_JAYXHS010000002.1"/>
</dbReference>
<comment type="caution">
    <text evidence="4">The sequence shown here is derived from an EMBL/GenBank/DDBJ whole genome shotgun (WGS) entry which is preliminary data.</text>
</comment>
<reference evidence="4 5" key="1">
    <citation type="submission" date="2024-01" db="EMBL/GenBank/DDBJ databases">
        <title>Uliginosibacterium soil sp. nov.</title>
        <authorList>
            <person name="Lv Y."/>
        </authorList>
    </citation>
    <scope>NUCLEOTIDE SEQUENCE [LARGE SCALE GENOMIC DNA]</scope>
    <source>
        <strain evidence="4 5">H3</strain>
    </source>
</reference>
<keyword evidence="2" id="KW-0503">Monooxygenase</keyword>
<dbReference type="InterPro" id="IPR002938">
    <property type="entry name" value="FAD-bd"/>
</dbReference>
<sequence>MLRIAIIGYGTAGQASAIALGRSGRHAIEVFEQTATAGPVGAGFLLQPTGLAALARLGLLDEALALGSPIARLHGCNANGRRVMNMHYATWRDDAFGLGMQRHALFSMLHDAVPADVVLRTGIQIRKLDPASGFIHDEADARYGPYDLVIVADGSRSQLRTQIFGKSCARPYPWGAWWCLTPAKDWPNTDSLEQRYRLAREMMGVLPVGHVPGLTRDSDQLCIYWSVLADETPKGRNSHDIANKVATLWPEAAGHLRRNDAVALTHATYRAINLSSWTQQRAVWIGDAAHGMSPQLGQGANLALLDALALAEAIDTQANLPAALKQYERVRRAHVRWYSRGSHWLTPLFQSEHDNIARLRDLLFDPLSRLPIIRRISLQLLTGSLGA</sequence>
<protein>
    <submittedName>
        <fullName evidence="4">NAD(P)/FAD-dependent oxidoreductase</fullName>
    </submittedName>
</protein>
<evidence type="ECO:0000313" key="5">
    <source>
        <dbReference type="Proteomes" id="UP001331561"/>
    </source>
</evidence>
<dbReference type="Proteomes" id="UP001331561">
    <property type="component" value="Unassembled WGS sequence"/>
</dbReference>
<dbReference type="PANTHER" id="PTHR13789">
    <property type="entry name" value="MONOOXYGENASE"/>
    <property type="match status" value="1"/>
</dbReference>
<evidence type="ECO:0000256" key="1">
    <source>
        <dbReference type="ARBA" id="ARBA00023002"/>
    </source>
</evidence>
<evidence type="ECO:0000256" key="2">
    <source>
        <dbReference type="ARBA" id="ARBA00023033"/>
    </source>
</evidence>
<keyword evidence="1" id="KW-0560">Oxidoreductase</keyword>
<keyword evidence="5" id="KW-1185">Reference proteome</keyword>
<feature type="domain" description="FAD-binding" evidence="3">
    <location>
        <begin position="3"/>
        <end position="336"/>
    </location>
</feature>
<gene>
    <name evidence="4" type="ORF">VVD49_14435</name>
</gene>
<organism evidence="4 5">
    <name type="scientific">Uliginosibacterium silvisoli</name>
    <dbReference type="NCBI Taxonomy" id="3114758"/>
    <lineage>
        <taxon>Bacteria</taxon>
        <taxon>Pseudomonadati</taxon>
        <taxon>Pseudomonadota</taxon>
        <taxon>Betaproteobacteria</taxon>
        <taxon>Rhodocyclales</taxon>
        <taxon>Zoogloeaceae</taxon>
        <taxon>Uliginosibacterium</taxon>
    </lineage>
</organism>
<name>A0ABU6K4U5_9RHOO</name>
<dbReference type="InterPro" id="IPR050493">
    <property type="entry name" value="FAD-dep_Monooxygenase_BioMet"/>
</dbReference>